<feature type="compositionally biased region" description="Basic and acidic residues" evidence="1">
    <location>
        <begin position="402"/>
        <end position="421"/>
    </location>
</feature>
<dbReference type="InterPro" id="IPR040009">
    <property type="entry name" value="Mtf2/C5D6.12-like"/>
</dbReference>
<dbReference type="Pfam" id="PF19189">
    <property type="entry name" value="Mtf2"/>
    <property type="match status" value="1"/>
</dbReference>
<dbReference type="InParanoid" id="A0A5J5F9E6"/>
<evidence type="ECO:0000256" key="1">
    <source>
        <dbReference type="SAM" id="MobiDB-lite"/>
    </source>
</evidence>
<comment type="caution">
    <text evidence="3">The sequence shown here is derived from an EMBL/GenBank/DDBJ whole genome shotgun (WGS) entry which is preliminary data.</text>
</comment>
<dbReference type="OrthoDB" id="2444174at2759"/>
<dbReference type="InterPro" id="IPR043837">
    <property type="entry name" value="Mtf2-like_C"/>
</dbReference>
<reference evidence="3 4" key="1">
    <citation type="submission" date="2019-09" db="EMBL/GenBank/DDBJ databases">
        <title>Draft genome of the ectomycorrhizal ascomycete Sphaerosporella brunnea.</title>
        <authorList>
            <consortium name="DOE Joint Genome Institute"/>
            <person name="Benucci G.M."/>
            <person name="Marozzi G."/>
            <person name="Antonielli L."/>
            <person name="Sanchez S."/>
            <person name="Marco P."/>
            <person name="Wang X."/>
            <person name="Falini L.B."/>
            <person name="Barry K."/>
            <person name="Haridas S."/>
            <person name="Lipzen A."/>
            <person name="Labutti K."/>
            <person name="Grigoriev I.V."/>
            <person name="Murat C."/>
            <person name="Martin F."/>
            <person name="Albertini E."/>
            <person name="Donnini D."/>
            <person name="Bonito G."/>
        </authorList>
    </citation>
    <scope>NUCLEOTIDE SEQUENCE [LARGE SCALE GENOMIC DNA]</scope>
    <source>
        <strain evidence="3 4">Sb_GMNB300</strain>
    </source>
</reference>
<feature type="region of interest" description="Disordered" evidence="1">
    <location>
        <begin position="396"/>
        <end position="442"/>
    </location>
</feature>
<proteinExistence type="predicted"/>
<sequence>MSHCRLALRCCHSISSSTPSLLPFLYQTRSIHFSSNNARPGNIPEDDSEDIPFEPPQPTSTQKKGEDPFAYLYKPPPRQFRLPPPTMIPSPPVRKAPIPDAQQASSITLREREIFTKIFETILSTPSATNKMATSRDASPRTRGLPPPPQLQELFASTIGPQQTGTGLSFAPRHMLSEREGATEAMALASTLEAYPPSLRLAAAKAAGLTNYNLVLHGDQRQVDPSALGRLQKELRACMSDVDVLRFMEEKVYPLPADPNSPGAVHYADLLAEGMDLFRKGFNDLGSVVAVFERAKSLGAESYVLGCTTNVYNKALAAVWDGFQDVQRVRDMVEEMAVNAVGGDFKTADTIHRVCDEVNRAYEGFKGELAMMMVGKHEMITISSLRQRALNLEKFGTFDAPPPEKKKPQEPKQSKLSERPIKWASGGKGKGKGKRREKIKAY</sequence>
<protein>
    <recommendedName>
        <fullName evidence="2">Mtf2-like C-terminal domain-containing protein</fullName>
    </recommendedName>
</protein>
<dbReference type="Proteomes" id="UP000326924">
    <property type="component" value="Unassembled WGS sequence"/>
</dbReference>
<feature type="compositionally biased region" description="Basic residues" evidence="1">
    <location>
        <begin position="429"/>
        <end position="442"/>
    </location>
</feature>
<dbReference type="PANTHER" id="PTHR39468">
    <property type="entry name" value="CHROMOSOME 7, WHOLE GENOME SHOTGUN SEQUENCE"/>
    <property type="match status" value="1"/>
</dbReference>
<dbReference type="EMBL" id="VXIS01000013">
    <property type="protein sequence ID" value="KAA8913583.1"/>
    <property type="molecule type" value="Genomic_DNA"/>
</dbReference>
<name>A0A5J5F9E6_9PEZI</name>
<gene>
    <name evidence="3" type="ORF">FN846DRAFT_928778</name>
</gene>
<feature type="region of interest" description="Disordered" evidence="1">
    <location>
        <begin position="36"/>
        <end position="68"/>
    </location>
</feature>
<accession>A0A5J5F9E6</accession>
<keyword evidence="4" id="KW-1185">Reference proteome</keyword>
<dbReference type="AlphaFoldDB" id="A0A5J5F9E6"/>
<evidence type="ECO:0000259" key="2">
    <source>
        <dbReference type="Pfam" id="PF19189"/>
    </source>
</evidence>
<feature type="domain" description="Mtf2-like C-terminal" evidence="2">
    <location>
        <begin position="230"/>
        <end position="366"/>
    </location>
</feature>
<evidence type="ECO:0000313" key="4">
    <source>
        <dbReference type="Proteomes" id="UP000326924"/>
    </source>
</evidence>
<dbReference type="PANTHER" id="PTHR39468:SF1">
    <property type="entry name" value="MTF2-LIKE C-TERMINAL DOMAIN-CONTAINING PROTEIN"/>
    <property type="match status" value="1"/>
</dbReference>
<organism evidence="3 4">
    <name type="scientific">Sphaerosporella brunnea</name>
    <dbReference type="NCBI Taxonomy" id="1250544"/>
    <lineage>
        <taxon>Eukaryota</taxon>
        <taxon>Fungi</taxon>
        <taxon>Dikarya</taxon>
        <taxon>Ascomycota</taxon>
        <taxon>Pezizomycotina</taxon>
        <taxon>Pezizomycetes</taxon>
        <taxon>Pezizales</taxon>
        <taxon>Pyronemataceae</taxon>
        <taxon>Sphaerosporella</taxon>
    </lineage>
</organism>
<evidence type="ECO:0000313" key="3">
    <source>
        <dbReference type="EMBL" id="KAA8913583.1"/>
    </source>
</evidence>
<dbReference type="GO" id="GO:0005739">
    <property type="term" value="C:mitochondrion"/>
    <property type="evidence" value="ECO:0007669"/>
    <property type="project" value="InterPro"/>
</dbReference>